<feature type="compositionally biased region" description="Acidic residues" evidence="1">
    <location>
        <begin position="56"/>
        <end position="66"/>
    </location>
</feature>
<dbReference type="Proteomes" id="UP000299102">
    <property type="component" value="Unassembled WGS sequence"/>
</dbReference>
<feature type="compositionally biased region" description="Basic and acidic residues" evidence="1">
    <location>
        <begin position="1"/>
        <end position="31"/>
    </location>
</feature>
<evidence type="ECO:0000313" key="2">
    <source>
        <dbReference type="EMBL" id="GBP18778.1"/>
    </source>
</evidence>
<evidence type="ECO:0000313" key="3">
    <source>
        <dbReference type="Proteomes" id="UP000299102"/>
    </source>
</evidence>
<sequence length="165" mass="18524">MRDARRTIKSNKELSRRDGGGRWRGGCDADGGRAGAGRPPPPAPAPRPAPQLDLDYYPDDARDDPEDVGRNGVRRHRAHLYSGEWLRTCYAGLRPATATATPVFTLLMFIKRTRRGPEERMRSSALSTLITDVYQRLLPLVSLVCMETIHVYSLHIHAQLILRIP</sequence>
<dbReference type="AlphaFoldDB" id="A0A4C1TXY4"/>
<proteinExistence type="predicted"/>
<organism evidence="2 3">
    <name type="scientific">Eumeta variegata</name>
    <name type="common">Bagworm moth</name>
    <name type="synonym">Eumeta japonica</name>
    <dbReference type="NCBI Taxonomy" id="151549"/>
    <lineage>
        <taxon>Eukaryota</taxon>
        <taxon>Metazoa</taxon>
        <taxon>Ecdysozoa</taxon>
        <taxon>Arthropoda</taxon>
        <taxon>Hexapoda</taxon>
        <taxon>Insecta</taxon>
        <taxon>Pterygota</taxon>
        <taxon>Neoptera</taxon>
        <taxon>Endopterygota</taxon>
        <taxon>Lepidoptera</taxon>
        <taxon>Glossata</taxon>
        <taxon>Ditrysia</taxon>
        <taxon>Tineoidea</taxon>
        <taxon>Psychidae</taxon>
        <taxon>Oiketicinae</taxon>
        <taxon>Eumeta</taxon>
    </lineage>
</organism>
<keyword evidence="3" id="KW-1185">Reference proteome</keyword>
<gene>
    <name evidence="2" type="ORF">EVAR_93206_1</name>
</gene>
<feature type="compositionally biased region" description="Pro residues" evidence="1">
    <location>
        <begin position="38"/>
        <end position="49"/>
    </location>
</feature>
<protein>
    <submittedName>
        <fullName evidence="2">Uncharacterized protein</fullName>
    </submittedName>
</protein>
<comment type="caution">
    <text evidence="2">The sequence shown here is derived from an EMBL/GenBank/DDBJ whole genome shotgun (WGS) entry which is preliminary data.</text>
</comment>
<evidence type="ECO:0000256" key="1">
    <source>
        <dbReference type="SAM" id="MobiDB-lite"/>
    </source>
</evidence>
<name>A0A4C1TXY4_EUMVA</name>
<feature type="region of interest" description="Disordered" evidence="1">
    <location>
        <begin position="1"/>
        <end position="71"/>
    </location>
</feature>
<reference evidence="2 3" key="1">
    <citation type="journal article" date="2019" name="Commun. Biol.">
        <title>The bagworm genome reveals a unique fibroin gene that provides high tensile strength.</title>
        <authorList>
            <person name="Kono N."/>
            <person name="Nakamura H."/>
            <person name="Ohtoshi R."/>
            <person name="Tomita M."/>
            <person name="Numata K."/>
            <person name="Arakawa K."/>
        </authorList>
    </citation>
    <scope>NUCLEOTIDE SEQUENCE [LARGE SCALE GENOMIC DNA]</scope>
</reference>
<accession>A0A4C1TXY4</accession>
<dbReference type="EMBL" id="BGZK01000101">
    <property type="protein sequence ID" value="GBP18778.1"/>
    <property type="molecule type" value="Genomic_DNA"/>
</dbReference>